<organism evidence="2 3">
    <name type="scientific">Salinimicrobium sediminis</name>
    <dbReference type="NCBI Taxonomy" id="1343891"/>
    <lineage>
        <taxon>Bacteria</taxon>
        <taxon>Pseudomonadati</taxon>
        <taxon>Bacteroidota</taxon>
        <taxon>Flavobacteriia</taxon>
        <taxon>Flavobacteriales</taxon>
        <taxon>Flavobacteriaceae</taxon>
        <taxon>Salinimicrobium</taxon>
    </lineage>
</organism>
<dbReference type="OrthoDB" id="1201224at2"/>
<proteinExistence type="predicted"/>
<dbReference type="SMART" id="SM00450">
    <property type="entry name" value="RHOD"/>
    <property type="match status" value="1"/>
</dbReference>
<dbReference type="Proteomes" id="UP000219193">
    <property type="component" value="Unassembled WGS sequence"/>
</dbReference>
<accession>A0A285X1Q0</accession>
<dbReference type="Gene3D" id="3.40.250.10">
    <property type="entry name" value="Rhodanese-like domain"/>
    <property type="match status" value="1"/>
</dbReference>
<evidence type="ECO:0000313" key="3">
    <source>
        <dbReference type="Proteomes" id="UP000219193"/>
    </source>
</evidence>
<dbReference type="EMBL" id="OCMF01000001">
    <property type="protein sequence ID" value="SOC79290.1"/>
    <property type="molecule type" value="Genomic_DNA"/>
</dbReference>
<dbReference type="InterPro" id="IPR036873">
    <property type="entry name" value="Rhodanese-like_dom_sf"/>
</dbReference>
<evidence type="ECO:0000259" key="1">
    <source>
        <dbReference type="PROSITE" id="PS50206"/>
    </source>
</evidence>
<dbReference type="CDD" id="cd00158">
    <property type="entry name" value="RHOD"/>
    <property type="match status" value="1"/>
</dbReference>
<gene>
    <name evidence="2" type="ORF">SAMN06296241_0811</name>
</gene>
<keyword evidence="3" id="KW-1185">Reference proteome</keyword>
<dbReference type="RefSeq" id="WP_097055032.1">
    <property type="nucleotide sequence ID" value="NZ_OCMF01000001.1"/>
</dbReference>
<evidence type="ECO:0000313" key="2">
    <source>
        <dbReference type="EMBL" id="SOC79290.1"/>
    </source>
</evidence>
<dbReference type="InterPro" id="IPR001763">
    <property type="entry name" value="Rhodanese-like_dom"/>
</dbReference>
<protein>
    <submittedName>
        <fullName evidence="2">Rhodanese-like domain-containing protein</fullName>
    </submittedName>
</protein>
<reference evidence="3" key="1">
    <citation type="submission" date="2017-09" db="EMBL/GenBank/DDBJ databases">
        <authorList>
            <person name="Varghese N."/>
            <person name="Submissions S."/>
        </authorList>
    </citation>
    <scope>NUCLEOTIDE SEQUENCE [LARGE SCALE GENOMIC DNA]</scope>
    <source>
        <strain evidence="3">CGMCC 1.12641</strain>
    </source>
</reference>
<feature type="domain" description="Rhodanese" evidence="1">
    <location>
        <begin position="59"/>
        <end position="140"/>
    </location>
</feature>
<sequence length="204" mass="23275">MKELEKVKRISISSTLFILAVLVGVLAYERPENMYARNTKSTLEDLTRLNYIIPMDKLDSPDVVLVDIRRPYDFEQGHLENAINIPAAEILREENKKIFRKLKDSNKLAVLYGNKIEEANIPFLLLYQLGYDNVKLLSVNNKYLHNSLITESADVEKPVANIRAFIDESVRNATKKEEVKKPAVIPKKVIPVKKKKKLPVEGGC</sequence>
<dbReference type="Pfam" id="PF00581">
    <property type="entry name" value="Rhodanese"/>
    <property type="match status" value="1"/>
</dbReference>
<dbReference type="PROSITE" id="PS50206">
    <property type="entry name" value="RHODANESE_3"/>
    <property type="match status" value="1"/>
</dbReference>
<name>A0A285X1Q0_9FLAO</name>
<dbReference type="SUPFAM" id="SSF52821">
    <property type="entry name" value="Rhodanese/Cell cycle control phosphatase"/>
    <property type="match status" value="1"/>
</dbReference>
<dbReference type="AlphaFoldDB" id="A0A285X1Q0"/>